<feature type="active site" description="Proton donor/acceptor" evidence="7">
    <location>
        <position position="78"/>
    </location>
</feature>
<dbReference type="PANTHER" id="PTHR21198">
    <property type="entry name" value="GLUTAMATE RACEMASE"/>
    <property type="match status" value="1"/>
</dbReference>
<keyword evidence="5 7" id="KW-0413">Isomerase</keyword>
<dbReference type="InterPro" id="IPR018187">
    <property type="entry name" value="Asp/Glu_racemase_AS_1"/>
</dbReference>
<feature type="binding site" evidence="7">
    <location>
        <begin position="47"/>
        <end position="48"/>
    </location>
    <ligand>
        <name>substrate</name>
    </ligand>
</feature>
<dbReference type="RefSeq" id="WP_153250127.1">
    <property type="nucleotide sequence ID" value="NZ_CP044205.1"/>
</dbReference>
<dbReference type="FunCoup" id="A0A5Q0BKQ1">
    <property type="interactions" value="248"/>
</dbReference>
<name>A0A5Q0BKQ1_9GAMM</name>
<dbReference type="Proteomes" id="UP000325755">
    <property type="component" value="Chromosome"/>
</dbReference>
<evidence type="ECO:0000256" key="5">
    <source>
        <dbReference type="ARBA" id="ARBA00023235"/>
    </source>
</evidence>
<keyword evidence="4 7" id="KW-0573">Peptidoglycan synthesis</keyword>
<dbReference type="UniPathway" id="UPA00219"/>
<proteinExistence type="inferred from homology"/>
<dbReference type="KEGG" id="mmob:F6R98_17210"/>
<dbReference type="HAMAP" id="MF_00258">
    <property type="entry name" value="Glu_racemase"/>
    <property type="match status" value="1"/>
</dbReference>
<dbReference type="OrthoDB" id="9801055at2"/>
<dbReference type="GO" id="GO:0008881">
    <property type="term" value="F:glutamate racemase activity"/>
    <property type="evidence" value="ECO:0007669"/>
    <property type="project" value="UniProtKB-UniRule"/>
</dbReference>
<keyword evidence="9" id="KW-1185">Reference proteome</keyword>
<dbReference type="AlphaFoldDB" id="A0A5Q0BKQ1"/>
<dbReference type="SUPFAM" id="SSF53681">
    <property type="entry name" value="Aspartate/glutamate racemase"/>
    <property type="match status" value="2"/>
</dbReference>
<evidence type="ECO:0000256" key="3">
    <source>
        <dbReference type="ARBA" id="ARBA00022960"/>
    </source>
</evidence>
<accession>A0A5Q0BKQ1</accession>
<dbReference type="Pfam" id="PF01177">
    <property type="entry name" value="Asp_Glu_race"/>
    <property type="match status" value="1"/>
</dbReference>
<dbReference type="Gene3D" id="3.40.50.1860">
    <property type="match status" value="2"/>
</dbReference>
<feature type="binding site" evidence="7">
    <location>
        <begin position="189"/>
        <end position="190"/>
    </location>
    <ligand>
        <name>substrate</name>
    </ligand>
</feature>
<feature type="binding site" evidence="7">
    <location>
        <begin position="15"/>
        <end position="16"/>
    </location>
    <ligand>
        <name>substrate</name>
    </ligand>
</feature>
<dbReference type="InterPro" id="IPR001920">
    <property type="entry name" value="Asp/Glu_race"/>
</dbReference>
<sequence>MTNHSAAVPKIGVFDSGVGGLSVLKAIRREHPIVDFIYIADSGNAPYGSRPAAFIESRAHQIAERLVDAGAQVIVVACNTATAVAVARLRSHLPVPIIAMEPAIKPAVAQTKTGVVGVLATERTIESANVARLCRKFGQGVNVLLQPCPGLVEFVERGELSSARTREYLRMLVIPLMDKGTDTLVLGCTHYVFLESEIRDIAGPAVQIIESSAAVARQTLRHIGSKDIASAPYPGRGTFLTTGSPDSARVIFSQLWGAQVEVGALENSNVWAENRLN</sequence>
<feature type="active site" description="Proton donor/acceptor" evidence="7">
    <location>
        <position position="188"/>
    </location>
</feature>
<keyword evidence="6 7" id="KW-0961">Cell wall biogenesis/degradation</keyword>
<feature type="binding site" evidence="7">
    <location>
        <begin position="79"/>
        <end position="80"/>
    </location>
    <ligand>
        <name>substrate</name>
    </ligand>
</feature>
<evidence type="ECO:0000256" key="1">
    <source>
        <dbReference type="ARBA" id="ARBA00001602"/>
    </source>
</evidence>
<dbReference type="PANTHER" id="PTHR21198:SF2">
    <property type="entry name" value="GLUTAMATE RACEMASE"/>
    <property type="match status" value="1"/>
</dbReference>
<dbReference type="GO" id="GO:0071555">
    <property type="term" value="P:cell wall organization"/>
    <property type="evidence" value="ECO:0007669"/>
    <property type="project" value="UniProtKB-KW"/>
</dbReference>
<protein>
    <recommendedName>
        <fullName evidence="2 7">Glutamate racemase</fullName>
        <ecNumber evidence="2 7">5.1.1.3</ecNumber>
    </recommendedName>
</protein>
<organism evidence="8 9">
    <name type="scientific">Candidatus Methylospira mobilis</name>
    <dbReference type="NCBI Taxonomy" id="1808979"/>
    <lineage>
        <taxon>Bacteria</taxon>
        <taxon>Pseudomonadati</taxon>
        <taxon>Pseudomonadota</taxon>
        <taxon>Gammaproteobacteria</taxon>
        <taxon>Methylococcales</taxon>
        <taxon>Methylococcaceae</taxon>
        <taxon>Candidatus Methylospira</taxon>
    </lineage>
</organism>
<evidence type="ECO:0000256" key="7">
    <source>
        <dbReference type="HAMAP-Rule" id="MF_00258"/>
    </source>
</evidence>
<dbReference type="InterPro" id="IPR004391">
    <property type="entry name" value="Glu_race"/>
</dbReference>
<dbReference type="EC" id="5.1.1.3" evidence="2 7"/>
<comment type="similarity">
    <text evidence="7">Belongs to the aspartate/glutamate racemases family.</text>
</comment>
<evidence type="ECO:0000256" key="6">
    <source>
        <dbReference type="ARBA" id="ARBA00023316"/>
    </source>
</evidence>
<dbReference type="PROSITE" id="PS00923">
    <property type="entry name" value="ASP_GLU_RACEMASE_1"/>
    <property type="match status" value="1"/>
</dbReference>
<dbReference type="GO" id="GO:0009252">
    <property type="term" value="P:peptidoglycan biosynthetic process"/>
    <property type="evidence" value="ECO:0007669"/>
    <property type="project" value="UniProtKB-UniRule"/>
</dbReference>
<evidence type="ECO:0000256" key="4">
    <source>
        <dbReference type="ARBA" id="ARBA00022984"/>
    </source>
</evidence>
<comment type="pathway">
    <text evidence="7">Cell wall biogenesis; peptidoglycan biosynthesis.</text>
</comment>
<evidence type="ECO:0000313" key="9">
    <source>
        <dbReference type="Proteomes" id="UP000325755"/>
    </source>
</evidence>
<comment type="function">
    <text evidence="7">Provides the (R)-glutamate required for cell wall biosynthesis.</text>
</comment>
<evidence type="ECO:0000313" key="8">
    <source>
        <dbReference type="EMBL" id="QFY44159.1"/>
    </source>
</evidence>
<dbReference type="InParanoid" id="A0A5Q0BKQ1"/>
<dbReference type="InterPro" id="IPR015942">
    <property type="entry name" value="Asp/Glu/hydantoin_racemase"/>
</dbReference>
<comment type="catalytic activity">
    <reaction evidence="1 7">
        <text>L-glutamate = D-glutamate</text>
        <dbReference type="Rhea" id="RHEA:12813"/>
        <dbReference type="ChEBI" id="CHEBI:29985"/>
        <dbReference type="ChEBI" id="CHEBI:29986"/>
        <dbReference type="EC" id="5.1.1.3"/>
    </reaction>
</comment>
<dbReference type="FunFam" id="3.40.50.1860:FF:000001">
    <property type="entry name" value="Glutamate racemase"/>
    <property type="match status" value="1"/>
</dbReference>
<evidence type="ECO:0000256" key="2">
    <source>
        <dbReference type="ARBA" id="ARBA00013090"/>
    </source>
</evidence>
<dbReference type="NCBIfam" id="TIGR00067">
    <property type="entry name" value="glut_race"/>
    <property type="match status" value="1"/>
</dbReference>
<dbReference type="GO" id="GO:0008360">
    <property type="term" value="P:regulation of cell shape"/>
    <property type="evidence" value="ECO:0007669"/>
    <property type="project" value="UniProtKB-KW"/>
</dbReference>
<dbReference type="EMBL" id="CP044205">
    <property type="protein sequence ID" value="QFY44159.1"/>
    <property type="molecule type" value="Genomic_DNA"/>
</dbReference>
<gene>
    <name evidence="7 8" type="primary">murI</name>
    <name evidence="8" type="ORF">F6R98_17210</name>
</gene>
<reference evidence="8 9" key="1">
    <citation type="submission" date="2019-09" db="EMBL/GenBank/DDBJ databases">
        <title>Ecophysiology of the spiral-shaped methanotroph Methylospira mobilis as revealed by the complete genome sequence.</title>
        <authorList>
            <person name="Oshkin I.Y."/>
            <person name="Dedysh S.N."/>
            <person name="Miroshnikov K."/>
            <person name="Danilova O.V."/>
            <person name="Hakobyan A."/>
            <person name="Liesack W."/>
        </authorList>
    </citation>
    <scope>NUCLEOTIDE SEQUENCE [LARGE SCALE GENOMIC DNA]</scope>
    <source>
        <strain evidence="8 9">Shm1</strain>
    </source>
</reference>
<keyword evidence="3 7" id="KW-0133">Cell shape</keyword>